<evidence type="ECO:0000313" key="2">
    <source>
        <dbReference type="EMBL" id="KAF2492361.1"/>
    </source>
</evidence>
<reference evidence="2" key="1">
    <citation type="journal article" date="2020" name="Stud. Mycol.">
        <title>101 Dothideomycetes genomes: a test case for predicting lifestyles and emergence of pathogens.</title>
        <authorList>
            <person name="Haridas S."/>
            <person name="Albert R."/>
            <person name="Binder M."/>
            <person name="Bloem J."/>
            <person name="Labutti K."/>
            <person name="Salamov A."/>
            <person name="Andreopoulos B."/>
            <person name="Baker S."/>
            <person name="Barry K."/>
            <person name="Bills G."/>
            <person name="Bluhm B."/>
            <person name="Cannon C."/>
            <person name="Castanera R."/>
            <person name="Culley D."/>
            <person name="Daum C."/>
            <person name="Ezra D."/>
            <person name="Gonzalez J."/>
            <person name="Henrissat B."/>
            <person name="Kuo A."/>
            <person name="Liang C."/>
            <person name="Lipzen A."/>
            <person name="Lutzoni F."/>
            <person name="Magnuson J."/>
            <person name="Mondo S."/>
            <person name="Nolan M."/>
            <person name="Ohm R."/>
            <person name="Pangilinan J."/>
            <person name="Park H.-J."/>
            <person name="Ramirez L."/>
            <person name="Alfaro M."/>
            <person name="Sun H."/>
            <person name="Tritt A."/>
            <person name="Yoshinaga Y."/>
            <person name="Zwiers L.-H."/>
            <person name="Turgeon B."/>
            <person name="Goodwin S."/>
            <person name="Spatafora J."/>
            <person name="Crous P."/>
            <person name="Grigoriev I."/>
        </authorList>
    </citation>
    <scope>NUCLEOTIDE SEQUENCE</scope>
    <source>
        <strain evidence="2">CBS 269.34</strain>
    </source>
</reference>
<dbReference type="Proteomes" id="UP000799750">
    <property type="component" value="Unassembled WGS sequence"/>
</dbReference>
<organism evidence="2 3">
    <name type="scientific">Lophium mytilinum</name>
    <dbReference type="NCBI Taxonomy" id="390894"/>
    <lineage>
        <taxon>Eukaryota</taxon>
        <taxon>Fungi</taxon>
        <taxon>Dikarya</taxon>
        <taxon>Ascomycota</taxon>
        <taxon>Pezizomycotina</taxon>
        <taxon>Dothideomycetes</taxon>
        <taxon>Pleosporomycetidae</taxon>
        <taxon>Mytilinidiales</taxon>
        <taxon>Mytilinidiaceae</taxon>
        <taxon>Lophium</taxon>
    </lineage>
</organism>
<gene>
    <name evidence="2" type="ORF">BU16DRAFT_551997</name>
</gene>
<dbReference type="PANTHER" id="PTHR36182">
    <property type="entry name" value="PROTEIN, PUTATIVE (AFU_ORTHOLOGUE AFUA_6G10930)-RELATED"/>
    <property type="match status" value="1"/>
</dbReference>
<protein>
    <recommendedName>
        <fullName evidence="4">Lytic polysaccharide monooxygenase</fullName>
    </recommendedName>
</protein>
<dbReference type="AlphaFoldDB" id="A0A6A6QJD4"/>
<dbReference type="Gene3D" id="2.70.50.70">
    <property type="match status" value="1"/>
</dbReference>
<dbReference type="OrthoDB" id="2342176at2759"/>
<proteinExistence type="predicted"/>
<feature type="region of interest" description="Disordered" evidence="1">
    <location>
        <begin position="1"/>
        <end position="22"/>
    </location>
</feature>
<sequence length="378" mass="38143">MIMRSPVPYGSPNNSPLDDTGSDFPCKSVPYDVVTMNNIEVGVPQTLSFTGSAVHGGGSCQISVTLDQKPDKNSQWKVIHSIIGGCPSNETGNLPEDAAGTGAADFQFTMPKGMPNGQYSLAWTWNNKVGNREMYMNCAPITVTGGADDTSVMEKLPDMFVANIPRETCQIPSDVDFVYPNPGDSVETVTVKPLNLGSTLSGNCASMTKMGAGDGKLGTVAGGKGNAQPTGAQESAGATEPAATSVVATPSASNPGGVFAPGAASSAAGASSAAAPVPTSFATIVAPSSASAAAPSVPVAATSVDTAPAAAGTGVPCSTNGAIVCIGSTQFGVCNWGFATPQALAAGTTCTNGQIGTKKRAVRRRLPVHFRRHGSNLI</sequence>
<evidence type="ECO:0000313" key="3">
    <source>
        <dbReference type="Proteomes" id="UP000799750"/>
    </source>
</evidence>
<feature type="region of interest" description="Disordered" evidence="1">
    <location>
        <begin position="220"/>
        <end position="249"/>
    </location>
</feature>
<keyword evidence="3" id="KW-1185">Reference proteome</keyword>
<dbReference type="EMBL" id="MU004194">
    <property type="protein sequence ID" value="KAF2492361.1"/>
    <property type="molecule type" value="Genomic_DNA"/>
</dbReference>
<evidence type="ECO:0000256" key="1">
    <source>
        <dbReference type="SAM" id="MobiDB-lite"/>
    </source>
</evidence>
<accession>A0A6A6QJD4</accession>
<evidence type="ECO:0008006" key="4">
    <source>
        <dbReference type="Google" id="ProtNLM"/>
    </source>
</evidence>
<name>A0A6A6QJD4_9PEZI</name>
<dbReference type="PANTHER" id="PTHR36182:SF2">
    <property type="entry name" value="LYTIC POLYSACCHARIDE MONOOXYGENASE"/>
    <property type="match status" value="1"/>
</dbReference>